<evidence type="ECO:0000313" key="3">
    <source>
        <dbReference type="EMBL" id="KIM79385.1"/>
    </source>
</evidence>
<dbReference type="PANTHER" id="PTHR33840:SF2">
    <property type="entry name" value="TLE1 PHOSPHOLIPASE DOMAIN-CONTAINING PROTEIN"/>
    <property type="match status" value="1"/>
</dbReference>
<keyword evidence="4" id="KW-1185">Reference proteome</keyword>
<proteinExistence type="predicted"/>
<dbReference type="STRING" id="765440.A0A0C3F3M8"/>
<sequence length="466" mass="52510">MQDPGESNNIIPPAGARAHRTLVLCFDGTGNEFDTANSNVIKFYSMLKKDSWNDQRVYYQTGIGTYNTSSIVTPILSGVSKTLDMMVASSLGQHIMAGYEWLMQTYTAGDKISIFGFSRGAYTACALAAMLHKVGLLPAGHQMQIPLAYRLFSQDDEEGWKVSSLFKRTLSSEVEITFVGVWDIVGSVEKGLRRFTFGTKSAMRYFRHALSLDEHRAKFNPCFYKDFVPSEIEDSSRRKAAKEDPFKKGHNHDLEKELGELGETKPPADVLEVWFAGSHSDVGGGNVSSEETNSLAQVPLRWMVRQCFLAKTGIMFYTDRLRTIGLDPDTLYPHVLPRPPPLSSSPSNGTKINGVSDRKDKDEKTLDSGAAMHITEEQMDFDDVRCDSYDALDTARFWWILEILPTRQRVQLADGTTIIKLKRHLGQARVIPKDIKVHRSVKIRIDNCEHYRSIAKVKKHNCQWVD</sequence>
<dbReference type="AlphaFoldDB" id="A0A0C3F3M8"/>
<dbReference type="InParanoid" id="A0A0C3F3M8"/>
<dbReference type="HOGENOM" id="CLU_005049_5_0_1"/>
<dbReference type="InterPro" id="IPR029058">
    <property type="entry name" value="AB_hydrolase_fold"/>
</dbReference>
<feature type="domain" description="T6SS Phospholipase effector Tle1-like catalytic" evidence="2">
    <location>
        <begin position="20"/>
        <end position="306"/>
    </location>
</feature>
<feature type="region of interest" description="Disordered" evidence="1">
    <location>
        <begin position="335"/>
        <end position="365"/>
    </location>
</feature>
<dbReference type="OrthoDB" id="3162439at2759"/>
<dbReference type="Pfam" id="PF09994">
    <property type="entry name" value="T6SS_Tle1-like_cat"/>
    <property type="match status" value="1"/>
</dbReference>
<dbReference type="Proteomes" id="UP000054166">
    <property type="component" value="Unassembled WGS sequence"/>
</dbReference>
<dbReference type="PANTHER" id="PTHR33840">
    <property type="match status" value="1"/>
</dbReference>
<reference evidence="4" key="2">
    <citation type="submission" date="2015-01" db="EMBL/GenBank/DDBJ databases">
        <title>Evolutionary Origins and Diversification of the Mycorrhizal Mutualists.</title>
        <authorList>
            <consortium name="DOE Joint Genome Institute"/>
            <consortium name="Mycorrhizal Genomics Consortium"/>
            <person name="Kohler A."/>
            <person name="Kuo A."/>
            <person name="Nagy L.G."/>
            <person name="Floudas D."/>
            <person name="Copeland A."/>
            <person name="Barry K.W."/>
            <person name="Cichocki N."/>
            <person name="Veneault-Fourrey C."/>
            <person name="LaButti K."/>
            <person name="Lindquist E.A."/>
            <person name="Lipzen A."/>
            <person name="Lundell T."/>
            <person name="Morin E."/>
            <person name="Murat C."/>
            <person name="Riley R."/>
            <person name="Ohm R."/>
            <person name="Sun H."/>
            <person name="Tunlid A."/>
            <person name="Henrissat B."/>
            <person name="Grigoriev I.V."/>
            <person name="Hibbett D.S."/>
            <person name="Martin F."/>
        </authorList>
    </citation>
    <scope>NUCLEOTIDE SEQUENCE [LARGE SCALE GENOMIC DNA]</scope>
    <source>
        <strain evidence="4">F 1598</strain>
    </source>
</reference>
<evidence type="ECO:0000256" key="1">
    <source>
        <dbReference type="SAM" id="MobiDB-lite"/>
    </source>
</evidence>
<gene>
    <name evidence="3" type="ORF">PILCRDRAFT_823653</name>
</gene>
<protein>
    <recommendedName>
        <fullName evidence="2">T6SS Phospholipase effector Tle1-like catalytic domain-containing protein</fullName>
    </recommendedName>
</protein>
<dbReference type="EMBL" id="KN833010">
    <property type="protein sequence ID" value="KIM79385.1"/>
    <property type="molecule type" value="Genomic_DNA"/>
</dbReference>
<dbReference type="SUPFAM" id="SSF53474">
    <property type="entry name" value="alpha/beta-Hydrolases"/>
    <property type="match status" value="1"/>
</dbReference>
<organism evidence="3 4">
    <name type="scientific">Piloderma croceum (strain F 1598)</name>
    <dbReference type="NCBI Taxonomy" id="765440"/>
    <lineage>
        <taxon>Eukaryota</taxon>
        <taxon>Fungi</taxon>
        <taxon>Dikarya</taxon>
        <taxon>Basidiomycota</taxon>
        <taxon>Agaricomycotina</taxon>
        <taxon>Agaricomycetes</taxon>
        <taxon>Agaricomycetidae</taxon>
        <taxon>Atheliales</taxon>
        <taxon>Atheliaceae</taxon>
        <taxon>Piloderma</taxon>
    </lineage>
</organism>
<dbReference type="InterPro" id="IPR018712">
    <property type="entry name" value="Tle1-like_cat"/>
</dbReference>
<evidence type="ECO:0000313" key="4">
    <source>
        <dbReference type="Proteomes" id="UP000054166"/>
    </source>
</evidence>
<reference evidence="3 4" key="1">
    <citation type="submission" date="2014-04" db="EMBL/GenBank/DDBJ databases">
        <authorList>
            <consortium name="DOE Joint Genome Institute"/>
            <person name="Kuo A."/>
            <person name="Tarkka M."/>
            <person name="Buscot F."/>
            <person name="Kohler A."/>
            <person name="Nagy L.G."/>
            <person name="Floudas D."/>
            <person name="Copeland A."/>
            <person name="Barry K.W."/>
            <person name="Cichocki N."/>
            <person name="Veneault-Fourrey C."/>
            <person name="LaButti K."/>
            <person name="Lindquist E.A."/>
            <person name="Lipzen A."/>
            <person name="Lundell T."/>
            <person name="Morin E."/>
            <person name="Murat C."/>
            <person name="Sun H."/>
            <person name="Tunlid A."/>
            <person name="Henrissat B."/>
            <person name="Grigoriev I.V."/>
            <person name="Hibbett D.S."/>
            <person name="Martin F."/>
            <person name="Nordberg H.P."/>
            <person name="Cantor M.N."/>
            <person name="Hua S.X."/>
        </authorList>
    </citation>
    <scope>NUCLEOTIDE SEQUENCE [LARGE SCALE GENOMIC DNA]</scope>
    <source>
        <strain evidence="3 4">F 1598</strain>
    </source>
</reference>
<evidence type="ECO:0000259" key="2">
    <source>
        <dbReference type="Pfam" id="PF09994"/>
    </source>
</evidence>
<name>A0A0C3F3M8_PILCF</name>
<accession>A0A0C3F3M8</accession>
<feature type="compositionally biased region" description="Basic and acidic residues" evidence="1">
    <location>
        <begin position="356"/>
        <end position="365"/>
    </location>
</feature>